<feature type="active site" description="Proton acceptor" evidence="4">
    <location>
        <position position="225"/>
    </location>
</feature>
<keyword evidence="2 4" id="KW-0474">Menaquinone biosynthesis</keyword>
<sequence>MVRQRAQDNPPAAGRPGSRAAGQPGSRAAGQPGSRAAGHANGTGGSASQPGSRASDRSGGPGYGGGVALSLAISPCPNDTFVFHALVHGQVPSAPPVEVTYADVDVTNTAAERGAFDLVKVSYAALPWLLDDYHLLPCGGALGRGCGPLVLTRGDGNGNGNGAGGPDRTDLTGATVAVPGDRTTAYLLFRLWSAGRPPARIEVVPFHQIMPGVAAGRYDAGLVIHEARFTYPRHGLTALVDLGEWWEADTGLPIPLGAILARRGAVDPEAAAGWIRDSVRRAWADPAASRDYVLAHAQEMEPDVVDRHIGLYVNEFTADLGDAGFAAVEALLGRAADAGLVPQTSSSRATAWTS</sequence>
<evidence type="ECO:0000313" key="6">
    <source>
        <dbReference type="EMBL" id="SCG80320.1"/>
    </source>
</evidence>
<evidence type="ECO:0000256" key="5">
    <source>
        <dbReference type="SAM" id="MobiDB-lite"/>
    </source>
</evidence>
<comment type="catalytic activity">
    <reaction evidence="4">
        <text>cyclic dehypoxanthinylfutalosinate = 1,4-dihydroxy-6-naphthoate + dihydroxyacetone</text>
        <dbReference type="Rhea" id="RHEA:33087"/>
        <dbReference type="ChEBI" id="CHEBI:16016"/>
        <dbReference type="ChEBI" id="CHEBI:64254"/>
        <dbReference type="ChEBI" id="CHEBI:64270"/>
        <dbReference type="EC" id="4.1.99.29"/>
    </reaction>
</comment>
<proteinExistence type="inferred from homology"/>
<evidence type="ECO:0000256" key="2">
    <source>
        <dbReference type="ARBA" id="ARBA00022428"/>
    </source>
</evidence>
<dbReference type="Proteomes" id="UP000198217">
    <property type="component" value="Chromosome I"/>
</dbReference>
<feature type="binding site" evidence="4">
    <location>
        <begin position="120"/>
        <end position="122"/>
    </location>
    <ligand>
        <name>substrate</name>
    </ligand>
</feature>
<comment type="function">
    <text evidence="4">Catalyzes the conversion of cyclic dehypoxanthine futalosine (cyclic DHFL) into 1,4-dihydroxy-6-naphthoate, a step in the biosynthesis of menaquinone (MK, vitamin K2).</text>
</comment>
<dbReference type="Pfam" id="PF02621">
    <property type="entry name" value="VitK2_biosynth"/>
    <property type="match status" value="1"/>
</dbReference>
<reference evidence="6 7" key="1">
    <citation type="submission" date="2016-06" db="EMBL/GenBank/DDBJ databases">
        <authorList>
            <person name="Kjaerup R.B."/>
            <person name="Dalgaard T.S."/>
            <person name="Juul-Madsen H.R."/>
        </authorList>
    </citation>
    <scope>NUCLEOTIDE SEQUENCE [LARGE SCALE GENOMIC DNA]</scope>
    <source>
        <strain evidence="6 7">DSM 43904</strain>
    </source>
</reference>
<comment type="similarity">
    <text evidence="4">Belongs to the MqnA/MqnD family. MqnD subfamily.</text>
</comment>
<accession>A0A1C5KC57</accession>
<dbReference type="PANTHER" id="PTHR37167:SF1">
    <property type="entry name" value="1,4-DIHYDROXY-6-NAPHTOATE SYNTHASE"/>
    <property type="match status" value="1"/>
</dbReference>
<feature type="binding site" evidence="4">
    <location>
        <begin position="184"/>
        <end position="185"/>
    </location>
    <ligand>
        <name>substrate</name>
    </ligand>
</feature>
<keyword evidence="3 4" id="KW-0456">Lyase</keyword>
<comment type="pathway">
    <text evidence="1 4">Quinol/quinone metabolism; menaquinone biosynthesis.</text>
</comment>
<dbReference type="SUPFAM" id="SSF53850">
    <property type="entry name" value="Periplasmic binding protein-like II"/>
    <property type="match status" value="1"/>
</dbReference>
<evidence type="ECO:0000256" key="4">
    <source>
        <dbReference type="HAMAP-Rule" id="MF_00996"/>
    </source>
</evidence>
<dbReference type="CDD" id="cd13635">
    <property type="entry name" value="PBP2_Ttha1568_Mqnd"/>
    <property type="match status" value="1"/>
</dbReference>
<organism evidence="6 7">
    <name type="scientific">Micromonospora echinaurantiaca</name>
    <dbReference type="NCBI Taxonomy" id="47857"/>
    <lineage>
        <taxon>Bacteria</taxon>
        <taxon>Bacillati</taxon>
        <taxon>Actinomycetota</taxon>
        <taxon>Actinomycetes</taxon>
        <taxon>Micromonosporales</taxon>
        <taxon>Micromonosporaceae</taxon>
        <taxon>Micromonospora</taxon>
    </lineage>
</organism>
<protein>
    <recommendedName>
        <fullName evidence="4">1,4-dihydroxy-6-naphtoate synthase</fullName>
        <ecNumber evidence="4">4.1.99.29</ecNumber>
    </recommendedName>
    <alternativeName>
        <fullName evidence="4">Menaquinone biosynthetic enzyme MqnD</fullName>
    </alternativeName>
</protein>
<dbReference type="GO" id="GO:0009234">
    <property type="term" value="P:menaquinone biosynthetic process"/>
    <property type="evidence" value="ECO:0007669"/>
    <property type="project" value="UniProtKB-UniRule"/>
</dbReference>
<dbReference type="EMBL" id="LT607750">
    <property type="protein sequence ID" value="SCG80320.1"/>
    <property type="molecule type" value="Genomic_DNA"/>
</dbReference>
<feature type="compositionally biased region" description="Low complexity" evidence="5">
    <location>
        <begin position="10"/>
        <end position="25"/>
    </location>
</feature>
<name>A0A1C5KC57_9ACTN</name>
<feature type="region of interest" description="Disordered" evidence="5">
    <location>
        <begin position="1"/>
        <end position="61"/>
    </location>
</feature>
<dbReference type="Gene3D" id="3.40.190.10">
    <property type="entry name" value="Periplasmic binding protein-like II"/>
    <property type="match status" value="2"/>
</dbReference>
<keyword evidence="7" id="KW-1185">Reference proteome</keyword>
<dbReference type="PANTHER" id="PTHR37167">
    <property type="entry name" value="1,4-DIHYDROXY-6-NAPHTOATE SYNTHASE"/>
    <property type="match status" value="1"/>
</dbReference>
<dbReference type="InterPro" id="IPR030869">
    <property type="entry name" value="MqnD"/>
</dbReference>
<dbReference type="GO" id="GO:0016830">
    <property type="term" value="F:carbon-carbon lyase activity"/>
    <property type="evidence" value="ECO:0007669"/>
    <property type="project" value="UniProtKB-UniRule"/>
</dbReference>
<dbReference type="EC" id="4.1.99.29" evidence="4"/>
<dbReference type="UniPathway" id="UPA00079"/>
<evidence type="ECO:0000313" key="7">
    <source>
        <dbReference type="Proteomes" id="UP000198217"/>
    </source>
</evidence>
<dbReference type="HAMAP" id="MF_00996">
    <property type="entry name" value="MqnD"/>
    <property type="match status" value="1"/>
</dbReference>
<dbReference type="InterPro" id="IPR003773">
    <property type="entry name" value="Menaquinone_biosynth"/>
</dbReference>
<gene>
    <name evidence="4" type="primary">mqnD</name>
    <name evidence="6" type="ORF">GA0070609_6367</name>
</gene>
<evidence type="ECO:0000256" key="3">
    <source>
        <dbReference type="ARBA" id="ARBA00023239"/>
    </source>
</evidence>
<dbReference type="AlphaFoldDB" id="A0A1C5KC57"/>
<evidence type="ECO:0000256" key="1">
    <source>
        <dbReference type="ARBA" id="ARBA00004863"/>
    </source>
</evidence>